<evidence type="ECO:0000313" key="6">
    <source>
        <dbReference type="EMBL" id="KEY66021.1"/>
    </source>
</evidence>
<evidence type="ECO:0000256" key="4">
    <source>
        <dbReference type="RuleBase" id="RU361173"/>
    </source>
</evidence>
<dbReference type="SMART" id="SM00656">
    <property type="entry name" value="Amb_all"/>
    <property type="match status" value="1"/>
</dbReference>
<dbReference type="PANTHER" id="PTHR31683:SF18">
    <property type="entry name" value="PECTATE LYASE 21-RELATED"/>
    <property type="match status" value="1"/>
</dbReference>
<name>A0A084AL42_STACB</name>
<dbReference type="GO" id="GO:0005576">
    <property type="term" value="C:extracellular region"/>
    <property type="evidence" value="ECO:0007669"/>
    <property type="project" value="UniProtKB-SubCell"/>
</dbReference>
<evidence type="ECO:0000256" key="2">
    <source>
        <dbReference type="ARBA" id="ARBA00022729"/>
    </source>
</evidence>
<keyword evidence="2" id="KW-0732">Signal</keyword>
<keyword evidence="4" id="KW-0119">Carbohydrate metabolism</keyword>
<dbReference type="Pfam" id="PF00544">
    <property type="entry name" value="Pectate_lyase_4"/>
    <property type="match status" value="1"/>
</dbReference>
<gene>
    <name evidence="6" type="ORF">S7711_06929</name>
</gene>
<keyword evidence="4" id="KW-0624">Polysaccharide degradation</keyword>
<dbReference type="InterPro" id="IPR011050">
    <property type="entry name" value="Pectin_lyase_fold/virulence"/>
</dbReference>
<keyword evidence="4" id="KW-0964">Secreted</keyword>
<evidence type="ECO:0000256" key="3">
    <source>
        <dbReference type="ARBA" id="ARBA00023239"/>
    </source>
</evidence>
<dbReference type="InterPro" id="IPR045032">
    <property type="entry name" value="PEL"/>
</dbReference>
<dbReference type="GO" id="GO:0030570">
    <property type="term" value="F:pectate lyase activity"/>
    <property type="evidence" value="ECO:0007669"/>
    <property type="project" value="InterPro"/>
</dbReference>
<reference evidence="6 7" key="1">
    <citation type="journal article" date="2014" name="BMC Genomics">
        <title>Comparative genome sequencing reveals chemotype-specific gene clusters in the toxigenic black mold Stachybotrys.</title>
        <authorList>
            <person name="Semeiks J."/>
            <person name="Borek D."/>
            <person name="Otwinowski Z."/>
            <person name="Grishin N.V."/>
        </authorList>
    </citation>
    <scope>NUCLEOTIDE SEQUENCE [LARGE SCALE GENOMIC DNA]</scope>
    <source>
        <strain evidence="7">CBS 109288 / IBT 7711</strain>
    </source>
</reference>
<protein>
    <recommendedName>
        <fullName evidence="5">Pectate lyase domain-containing protein</fullName>
    </recommendedName>
</protein>
<keyword evidence="7" id="KW-1185">Reference proteome</keyword>
<dbReference type="HOGENOM" id="CLU_021894_1_0_1"/>
<proteinExistence type="inferred from homology"/>
<sequence length="314" mass="33780">MTSSFDFFFFTLSPFVVQRKGSAQNGGEVSEWNCFDMEDKSVVLQKRASITETCNIGYASTNGGTSGGKGGSTTTVSTLAQFTNATHARVKVKSNKTVVGAKGTKLEGVGVYVLRQKNIVIRNLAISKVKAANGDAINIQEPKNIWVDHVDLSTDMTNDKDYYDGLSYIHDHYTTSLVGHSDSNSGEDKGKLHVTYANNRWANINSRNSSVRFGTVHIYNQHYKNVHDAAVNTRMGAQVRVESTVFESSASKGVHSANPKSVGYATVGDISWGNSKNTASAGTLSSSKIPYSYTLFGKDSVKSKVASSGAALSL</sequence>
<dbReference type="InterPro" id="IPR002022">
    <property type="entry name" value="Pec_lyase"/>
</dbReference>
<accession>A0A084AL42</accession>
<dbReference type="PANTHER" id="PTHR31683">
    <property type="entry name" value="PECTATE LYASE 18-RELATED"/>
    <property type="match status" value="1"/>
</dbReference>
<comment type="similarity">
    <text evidence="1 4">Belongs to the polysaccharide lyase 1 family.</text>
</comment>
<dbReference type="OrthoDB" id="1637350at2759"/>
<organism evidence="6 7">
    <name type="scientific">Stachybotrys chartarum (strain CBS 109288 / IBT 7711)</name>
    <name type="common">Toxic black mold</name>
    <name type="synonym">Stilbospora chartarum</name>
    <dbReference type="NCBI Taxonomy" id="1280523"/>
    <lineage>
        <taxon>Eukaryota</taxon>
        <taxon>Fungi</taxon>
        <taxon>Dikarya</taxon>
        <taxon>Ascomycota</taxon>
        <taxon>Pezizomycotina</taxon>
        <taxon>Sordariomycetes</taxon>
        <taxon>Hypocreomycetidae</taxon>
        <taxon>Hypocreales</taxon>
        <taxon>Stachybotryaceae</taxon>
        <taxon>Stachybotrys</taxon>
    </lineage>
</organism>
<dbReference type="InterPro" id="IPR012334">
    <property type="entry name" value="Pectin_lyas_fold"/>
</dbReference>
<dbReference type="EMBL" id="KL648676">
    <property type="protein sequence ID" value="KEY66021.1"/>
    <property type="molecule type" value="Genomic_DNA"/>
</dbReference>
<dbReference type="AlphaFoldDB" id="A0A084AL42"/>
<feature type="domain" description="Pectate lyase" evidence="5">
    <location>
        <begin position="53"/>
        <end position="252"/>
    </location>
</feature>
<evidence type="ECO:0000256" key="1">
    <source>
        <dbReference type="ARBA" id="ARBA00010980"/>
    </source>
</evidence>
<evidence type="ECO:0000313" key="7">
    <source>
        <dbReference type="Proteomes" id="UP000028045"/>
    </source>
</evidence>
<dbReference type="Gene3D" id="2.160.20.10">
    <property type="entry name" value="Single-stranded right-handed beta-helix, Pectin lyase-like"/>
    <property type="match status" value="1"/>
</dbReference>
<evidence type="ECO:0000259" key="5">
    <source>
        <dbReference type="SMART" id="SM00656"/>
    </source>
</evidence>
<dbReference type="Proteomes" id="UP000028045">
    <property type="component" value="Unassembled WGS sequence"/>
</dbReference>
<dbReference type="SUPFAM" id="SSF51126">
    <property type="entry name" value="Pectin lyase-like"/>
    <property type="match status" value="1"/>
</dbReference>
<keyword evidence="3 4" id="KW-0456">Lyase</keyword>
<dbReference type="GO" id="GO:0000272">
    <property type="term" value="P:polysaccharide catabolic process"/>
    <property type="evidence" value="ECO:0007669"/>
    <property type="project" value="UniProtKB-KW"/>
</dbReference>
<comment type="subcellular location">
    <subcellularLocation>
        <location evidence="4">Secreted</location>
    </subcellularLocation>
</comment>